<evidence type="ECO:0000313" key="4">
    <source>
        <dbReference type="Proteomes" id="UP001610104"/>
    </source>
</evidence>
<keyword evidence="4" id="KW-1185">Reference proteome</keyword>
<dbReference type="Proteomes" id="UP001610104">
    <property type="component" value="Unassembled WGS sequence"/>
</dbReference>
<organism evidence="3 4">
    <name type="scientific">Gaetbulibacter aquiaggeris</name>
    <dbReference type="NCBI Taxonomy" id="1735373"/>
    <lineage>
        <taxon>Bacteria</taxon>
        <taxon>Pseudomonadati</taxon>
        <taxon>Bacteroidota</taxon>
        <taxon>Flavobacteriia</taxon>
        <taxon>Flavobacteriales</taxon>
        <taxon>Flavobacteriaceae</taxon>
        <taxon>Gaetbulibacter</taxon>
    </lineage>
</organism>
<evidence type="ECO:0000256" key="1">
    <source>
        <dbReference type="ARBA" id="ARBA00022729"/>
    </source>
</evidence>
<dbReference type="InterPro" id="IPR026444">
    <property type="entry name" value="Secre_tail"/>
</dbReference>
<evidence type="ECO:0000256" key="2">
    <source>
        <dbReference type="SAM" id="SignalP"/>
    </source>
</evidence>
<accession>A0ABW7MR18</accession>
<name>A0ABW7MR18_9FLAO</name>
<evidence type="ECO:0000313" key="3">
    <source>
        <dbReference type="EMBL" id="MFH6769035.1"/>
    </source>
</evidence>
<keyword evidence="1 2" id="KW-0732">Signal</keyword>
<feature type="signal peptide" evidence="2">
    <location>
        <begin position="1"/>
        <end position="27"/>
    </location>
</feature>
<feature type="chain" id="PRO_5045656024" evidence="2">
    <location>
        <begin position="28"/>
        <end position="396"/>
    </location>
</feature>
<dbReference type="Gene3D" id="2.60.120.260">
    <property type="entry name" value="Galactose-binding domain-like"/>
    <property type="match status" value="2"/>
</dbReference>
<sequence length="396" mass="43278">MKTKITFKNFSTTAIIALLLFGFNAKAQTYVYNDGTSSGIFIDGGSEVSNPNSDGVNSSTTCAQSGTGWQKIEFFPTYTPVSGDKIYFSVYNPNNVVSAQIKFDYTSGSTEVWGGNVTYDVGATSGWVEHSLDLTAHVGNEINKIWLYLASGEANSAYVDNVYFYTSSVLTSPAQTYVYNDTISSNIFIDGGSEVSNPNSDGVNSSTTCAQSGTGWQKIEFFPTYTPVSGDKIYFSVYNPNSVISAQIKFDYSSGSTEVWGGNVTYDTGATSGWVEHSLDLTSHVGNEINKIWLYLASGEANSAYVDNIYFGTSSTLSTNSIAQINNRVFISKGGSVHFYKEQKNTFLSIYDITGRLILEEKINGKKGEKVLNHKGIYLLRIKSEYGVSSQKSVYY</sequence>
<dbReference type="EMBL" id="JBAWKC010000003">
    <property type="protein sequence ID" value="MFH6769035.1"/>
    <property type="molecule type" value="Genomic_DNA"/>
</dbReference>
<dbReference type="RefSeq" id="WP_395438282.1">
    <property type="nucleotide sequence ID" value="NZ_JBAWKC010000003.1"/>
</dbReference>
<dbReference type="NCBIfam" id="TIGR04183">
    <property type="entry name" value="Por_Secre_tail"/>
    <property type="match status" value="1"/>
</dbReference>
<proteinExistence type="predicted"/>
<protein>
    <submittedName>
        <fullName evidence="3">T9SS type A sorting domain-containing protein</fullName>
    </submittedName>
</protein>
<comment type="caution">
    <text evidence="3">The sequence shown here is derived from an EMBL/GenBank/DDBJ whole genome shotgun (WGS) entry which is preliminary data.</text>
</comment>
<reference evidence="3 4" key="1">
    <citation type="submission" date="2024-02" db="EMBL/GenBank/DDBJ databases">
        <title>A Gaetbulibacter species isolated from tidal flats and genomic insights of their niches.</title>
        <authorList>
            <person name="Ye Y."/>
        </authorList>
    </citation>
    <scope>NUCLEOTIDE SEQUENCE [LARGE SCALE GENOMIC DNA]</scope>
    <source>
        <strain evidence="3 4">KEM-8</strain>
    </source>
</reference>
<gene>
    <name evidence="3" type="ORF">V8G56_09845</name>
</gene>